<dbReference type="InterPro" id="IPR029058">
    <property type="entry name" value="AB_hydrolase_fold"/>
</dbReference>
<accession>A0AAD7HJJ7</accession>
<dbReference type="AlphaFoldDB" id="A0AAD7HJJ7"/>
<feature type="domain" description="AB hydrolase-1" evidence="1">
    <location>
        <begin position="10"/>
        <end position="248"/>
    </location>
</feature>
<keyword evidence="4" id="KW-1185">Reference proteome</keyword>
<organism evidence="2 4">
    <name type="scientific">Mycena metata</name>
    <dbReference type="NCBI Taxonomy" id="1033252"/>
    <lineage>
        <taxon>Eukaryota</taxon>
        <taxon>Fungi</taxon>
        <taxon>Dikarya</taxon>
        <taxon>Basidiomycota</taxon>
        <taxon>Agaricomycotina</taxon>
        <taxon>Agaricomycetes</taxon>
        <taxon>Agaricomycetidae</taxon>
        <taxon>Agaricales</taxon>
        <taxon>Marasmiineae</taxon>
        <taxon>Mycenaceae</taxon>
        <taxon>Mycena</taxon>
    </lineage>
</organism>
<dbReference type="InterPro" id="IPR052897">
    <property type="entry name" value="Sec-Metab_Biosynth_Hydrolase"/>
</dbReference>
<evidence type="ECO:0000313" key="2">
    <source>
        <dbReference type="EMBL" id="KAJ7721453.1"/>
    </source>
</evidence>
<dbReference type="EMBL" id="JARKIB010000086">
    <property type="protein sequence ID" value="KAJ7744700.1"/>
    <property type="molecule type" value="Genomic_DNA"/>
</dbReference>
<dbReference type="Pfam" id="PF12697">
    <property type="entry name" value="Abhydrolase_6"/>
    <property type="match status" value="1"/>
</dbReference>
<evidence type="ECO:0000313" key="4">
    <source>
        <dbReference type="Proteomes" id="UP001215598"/>
    </source>
</evidence>
<dbReference type="SUPFAM" id="SSF53474">
    <property type="entry name" value="alpha/beta-Hydrolases"/>
    <property type="match status" value="1"/>
</dbReference>
<keyword evidence="2" id="KW-0378">Hydrolase</keyword>
<sequence>MSTTIAKPEIIIIPGSFCSLKYYDPVVADLKSHGYSVHGIELETVGRRDTPAPSMYDDAAAIAALVSRLADEGKDVVLVPHSYGGVPTCEAAKGLAKSVREKEGKAGGIARILFVSSVVPKEGESLKDAFGDTALDFIGIEGEYMYMADPVKSAAINVSDLPPDEGLVWAKKFTQHSAASFVQPLTYGAYKDIPVSWMLLEQDKCIPPELQNKMIANMESVMGGRTVERFPVDVGHCINFTQPATFAKVVRRALGEKV</sequence>
<gene>
    <name evidence="2" type="ORF">B0H16DRAFT_1790630</name>
    <name evidence="3" type="ORF">B0H16DRAFT_1857604</name>
</gene>
<dbReference type="Proteomes" id="UP001215598">
    <property type="component" value="Unassembled WGS sequence"/>
</dbReference>
<dbReference type="EMBL" id="JARKIB010000229">
    <property type="protein sequence ID" value="KAJ7721453.1"/>
    <property type="molecule type" value="Genomic_DNA"/>
</dbReference>
<dbReference type="PANTHER" id="PTHR37017">
    <property type="entry name" value="AB HYDROLASE-1 DOMAIN-CONTAINING PROTEIN-RELATED"/>
    <property type="match status" value="1"/>
</dbReference>
<evidence type="ECO:0000259" key="1">
    <source>
        <dbReference type="Pfam" id="PF12697"/>
    </source>
</evidence>
<dbReference type="PANTHER" id="PTHR37017:SF13">
    <property type="entry name" value="AB HYDROLASE-1 DOMAIN-CONTAINING PROTEIN"/>
    <property type="match status" value="1"/>
</dbReference>
<dbReference type="Gene3D" id="3.40.50.1820">
    <property type="entry name" value="alpha/beta hydrolase"/>
    <property type="match status" value="1"/>
</dbReference>
<reference evidence="2" key="1">
    <citation type="submission" date="2023-03" db="EMBL/GenBank/DDBJ databases">
        <title>Massive genome expansion in bonnet fungi (Mycena s.s.) driven by repeated elements and novel gene families across ecological guilds.</title>
        <authorList>
            <consortium name="Lawrence Berkeley National Laboratory"/>
            <person name="Harder C.B."/>
            <person name="Miyauchi S."/>
            <person name="Viragh M."/>
            <person name="Kuo A."/>
            <person name="Thoen E."/>
            <person name="Andreopoulos B."/>
            <person name="Lu D."/>
            <person name="Skrede I."/>
            <person name="Drula E."/>
            <person name="Henrissat B."/>
            <person name="Morin E."/>
            <person name="Kohler A."/>
            <person name="Barry K."/>
            <person name="LaButti K."/>
            <person name="Morin E."/>
            <person name="Salamov A."/>
            <person name="Lipzen A."/>
            <person name="Mereny Z."/>
            <person name="Hegedus B."/>
            <person name="Baldrian P."/>
            <person name="Stursova M."/>
            <person name="Weitz H."/>
            <person name="Taylor A."/>
            <person name="Grigoriev I.V."/>
            <person name="Nagy L.G."/>
            <person name="Martin F."/>
            <person name="Kauserud H."/>
        </authorList>
    </citation>
    <scope>NUCLEOTIDE SEQUENCE</scope>
    <source>
        <strain evidence="2">CBHHK182m</strain>
    </source>
</reference>
<proteinExistence type="predicted"/>
<dbReference type="GO" id="GO:0016787">
    <property type="term" value="F:hydrolase activity"/>
    <property type="evidence" value="ECO:0007669"/>
    <property type="project" value="UniProtKB-KW"/>
</dbReference>
<name>A0AAD7HJJ7_9AGAR</name>
<evidence type="ECO:0000313" key="3">
    <source>
        <dbReference type="EMBL" id="KAJ7744700.1"/>
    </source>
</evidence>
<dbReference type="InterPro" id="IPR000073">
    <property type="entry name" value="AB_hydrolase_1"/>
</dbReference>
<comment type="caution">
    <text evidence="2">The sequence shown here is derived from an EMBL/GenBank/DDBJ whole genome shotgun (WGS) entry which is preliminary data.</text>
</comment>
<protein>
    <submittedName>
        <fullName evidence="2">Alpha/beta hydrolase fold-1</fullName>
    </submittedName>
</protein>